<evidence type="ECO:0000256" key="4">
    <source>
        <dbReference type="ARBA" id="ARBA00022692"/>
    </source>
</evidence>
<dbReference type="InterPro" id="IPR029044">
    <property type="entry name" value="Nucleotide-diphossugar_trans"/>
</dbReference>
<dbReference type="PANTHER" id="PTHR22914:SF46">
    <property type="entry name" value="CHITIN SYNTHASE"/>
    <property type="match status" value="1"/>
</dbReference>
<accession>A0AAD5TE44</accession>
<dbReference type="Pfam" id="PF03142">
    <property type="entry name" value="Chitin_synth_2"/>
    <property type="match status" value="1"/>
</dbReference>
<dbReference type="GO" id="GO:0030428">
    <property type="term" value="C:cell septum"/>
    <property type="evidence" value="ECO:0007669"/>
    <property type="project" value="TreeGrafter"/>
</dbReference>
<keyword evidence="6 8" id="KW-0472">Membrane</keyword>
<dbReference type="GO" id="GO:0016020">
    <property type="term" value="C:membrane"/>
    <property type="evidence" value="ECO:0007669"/>
    <property type="project" value="UniProtKB-SubCell"/>
</dbReference>
<evidence type="ECO:0000256" key="6">
    <source>
        <dbReference type="ARBA" id="ARBA00023136"/>
    </source>
</evidence>
<proteinExistence type="predicted"/>
<sequence length="613" mass="68440">MSFNDGEGSQPPLSDGPGEKKQRPTTPRTPAQSQSFVAKLPSLVIPATNDGDERESVSISVAPTPKDHVAFPAPEAFSLFPPEDYIEQAPEDKKQAEVEENVSLVPYYAETPEQIAKTITSLVKNQYEPHQQLIVLISDGKPPVDQLFEKVLPRGRFAMPYLSWKGDRGTLRVTAGFLANNIPAILLWKVKNSGKKDSLIVGNDIFNFPRDDMPKSTQILRKRIRSLFPALGLPTKDPEYIFCTDADTIIDKKSLAVLVGRLERQEEAVACAGLVAVDFEGAEWSVFNLFQNFQYLYGQYVRRRGESFIGKVTCLPGAITMFKCNPHAAGAISMYAELPQQANLILHQVQFLGTDRRLTTSVLTQNYHDKIIFEPRAACRTIPPATITHYLSQRRRWGSNSFFNTGYNVFLPNMWLVTRIIGLIDLLRQSLIYFRIFSTVLFLVEISTKKFVLISIIPTLVVAEFPVIYFIIYAMLDKRLRSQWFKIAAGLALNRVMTAFLSITVFTLVIKNAGAFAWGMTGGRAATNAENKAAAEEADDLYGDFQEEEAEHKIKRAMSRSSKASSRLRKRSMKSAVGADGALKRMHSVREQPSGAAVLRSPRSPDVEKSAAF</sequence>
<evidence type="ECO:0000256" key="5">
    <source>
        <dbReference type="ARBA" id="ARBA00022989"/>
    </source>
</evidence>
<protein>
    <recommendedName>
        <fullName evidence="2">chitin synthase</fullName>
        <ecNumber evidence="2">2.4.1.16</ecNumber>
    </recommendedName>
</protein>
<feature type="transmembrane region" description="Helical" evidence="8">
    <location>
        <begin position="487"/>
        <end position="510"/>
    </location>
</feature>
<keyword evidence="10" id="KW-1185">Reference proteome</keyword>
<evidence type="ECO:0000256" key="7">
    <source>
        <dbReference type="SAM" id="MobiDB-lite"/>
    </source>
</evidence>
<evidence type="ECO:0000313" key="9">
    <source>
        <dbReference type="EMBL" id="KAJ3173891.1"/>
    </source>
</evidence>
<comment type="subcellular location">
    <subcellularLocation>
        <location evidence="1">Membrane</location>
        <topology evidence="1">Multi-pass membrane protein</topology>
    </subcellularLocation>
</comment>
<feature type="region of interest" description="Disordered" evidence="7">
    <location>
        <begin position="553"/>
        <end position="613"/>
    </location>
</feature>
<organism evidence="9 10">
    <name type="scientific">Geranomyces variabilis</name>
    <dbReference type="NCBI Taxonomy" id="109894"/>
    <lineage>
        <taxon>Eukaryota</taxon>
        <taxon>Fungi</taxon>
        <taxon>Fungi incertae sedis</taxon>
        <taxon>Chytridiomycota</taxon>
        <taxon>Chytridiomycota incertae sedis</taxon>
        <taxon>Chytridiomycetes</taxon>
        <taxon>Spizellomycetales</taxon>
        <taxon>Powellomycetaceae</taxon>
        <taxon>Geranomyces</taxon>
    </lineage>
</organism>
<feature type="compositionally biased region" description="Polar residues" evidence="7">
    <location>
        <begin position="24"/>
        <end position="36"/>
    </location>
</feature>
<keyword evidence="3" id="KW-0808">Transferase</keyword>
<dbReference type="InterPro" id="IPR004835">
    <property type="entry name" value="Chitin_synth"/>
</dbReference>
<gene>
    <name evidence="9" type="ORF">HDU87_007301</name>
</gene>
<evidence type="ECO:0000256" key="3">
    <source>
        <dbReference type="ARBA" id="ARBA00022676"/>
    </source>
</evidence>
<feature type="transmembrane region" description="Helical" evidence="8">
    <location>
        <begin position="451"/>
        <end position="475"/>
    </location>
</feature>
<comment type="caution">
    <text evidence="9">The sequence shown here is derived from an EMBL/GenBank/DDBJ whole genome shotgun (WGS) entry which is preliminary data.</text>
</comment>
<dbReference type="PANTHER" id="PTHR22914">
    <property type="entry name" value="CHITIN SYNTHASE"/>
    <property type="match status" value="1"/>
</dbReference>
<dbReference type="EC" id="2.4.1.16" evidence="2"/>
<evidence type="ECO:0000256" key="1">
    <source>
        <dbReference type="ARBA" id="ARBA00004141"/>
    </source>
</evidence>
<dbReference type="SUPFAM" id="SSF53448">
    <property type="entry name" value="Nucleotide-diphospho-sugar transferases"/>
    <property type="match status" value="1"/>
</dbReference>
<keyword evidence="3" id="KW-0328">Glycosyltransferase</keyword>
<reference evidence="9" key="1">
    <citation type="submission" date="2020-05" db="EMBL/GenBank/DDBJ databases">
        <title>Phylogenomic resolution of chytrid fungi.</title>
        <authorList>
            <person name="Stajich J.E."/>
            <person name="Amses K."/>
            <person name="Simmons R."/>
            <person name="Seto K."/>
            <person name="Myers J."/>
            <person name="Bonds A."/>
            <person name="Quandt C.A."/>
            <person name="Barry K."/>
            <person name="Liu P."/>
            <person name="Grigoriev I."/>
            <person name="Longcore J.E."/>
            <person name="James T.Y."/>
        </authorList>
    </citation>
    <scope>NUCLEOTIDE SEQUENCE</scope>
    <source>
        <strain evidence="9">JEL0379</strain>
    </source>
</reference>
<dbReference type="EMBL" id="JADGJQ010000068">
    <property type="protein sequence ID" value="KAJ3173891.1"/>
    <property type="molecule type" value="Genomic_DNA"/>
</dbReference>
<keyword evidence="4 8" id="KW-0812">Transmembrane</keyword>
<evidence type="ECO:0000256" key="2">
    <source>
        <dbReference type="ARBA" id="ARBA00012543"/>
    </source>
</evidence>
<dbReference type="Gene3D" id="3.90.550.10">
    <property type="entry name" value="Spore Coat Polysaccharide Biosynthesis Protein SpsA, Chain A"/>
    <property type="match status" value="1"/>
</dbReference>
<feature type="compositionally biased region" description="Basic and acidic residues" evidence="7">
    <location>
        <begin position="603"/>
        <end position="613"/>
    </location>
</feature>
<name>A0AAD5TE44_9FUNG</name>
<dbReference type="GO" id="GO:0004100">
    <property type="term" value="F:chitin synthase activity"/>
    <property type="evidence" value="ECO:0007669"/>
    <property type="project" value="UniProtKB-EC"/>
</dbReference>
<feature type="region of interest" description="Disordered" evidence="7">
    <location>
        <begin position="1"/>
        <end position="58"/>
    </location>
</feature>
<dbReference type="GO" id="GO:0071944">
    <property type="term" value="C:cell periphery"/>
    <property type="evidence" value="ECO:0007669"/>
    <property type="project" value="TreeGrafter"/>
</dbReference>
<keyword evidence="5 8" id="KW-1133">Transmembrane helix</keyword>
<dbReference type="Proteomes" id="UP001212152">
    <property type="component" value="Unassembled WGS sequence"/>
</dbReference>
<dbReference type="AlphaFoldDB" id="A0AAD5TE44"/>
<dbReference type="GO" id="GO:0006031">
    <property type="term" value="P:chitin biosynthetic process"/>
    <property type="evidence" value="ECO:0007669"/>
    <property type="project" value="TreeGrafter"/>
</dbReference>
<evidence type="ECO:0000313" key="10">
    <source>
        <dbReference type="Proteomes" id="UP001212152"/>
    </source>
</evidence>
<evidence type="ECO:0000256" key="8">
    <source>
        <dbReference type="SAM" id="Phobius"/>
    </source>
</evidence>
<feature type="transmembrane region" description="Helical" evidence="8">
    <location>
        <begin position="426"/>
        <end position="444"/>
    </location>
</feature>